<name>A0A0P5E708_9CRUS</name>
<feature type="compositionally biased region" description="Basic and acidic residues" evidence="4">
    <location>
        <begin position="119"/>
        <end position="133"/>
    </location>
</feature>
<dbReference type="GO" id="GO:0046982">
    <property type="term" value="F:protein heterodimerization activity"/>
    <property type="evidence" value="ECO:0007669"/>
    <property type="project" value="InterPro"/>
</dbReference>
<keyword evidence="2" id="KW-0539">Nucleus</keyword>
<reference evidence="5" key="1">
    <citation type="submission" date="2015-10" db="EMBL/GenBank/DDBJ databases">
        <title>EvidentialGene: Evidence-directed Construction of Complete mRNA Transcriptomes without Genomes.</title>
        <authorList>
            <person name="Gilbert D.G."/>
        </authorList>
    </citation>
    <scope>NUCLEOTIDE SEQUENCE</scope>
</reference>
<comment type="subcellular location">
    <subcellularLocation>
        <location evidence="1">Nucleus</location>
    </subcellularLocation>
</comment>
<proteinExistence type="predicted"/>
<dbReference type="PANTHER" id="PTHR46172">
    <property type="entry name" value="DNA POLYMERASE EPSILON SUBUNIT 3"/>
    <property type="match status" value="1"/>
</dbReference>
<evidence type="ECO:0000313" key="5">
    <source>
        <dbReference type="EMBL" id="JAN68156.1"/>
    </source>
</evidence>
<dbReference type="AlphaFoldDB" id="A0A0P5E708"/>
<dbReference type="GO" id="GO:0031490">
    <property type="term" value="F:chromatin DNA binding"/>
    <property type="evidence" value="ECO:0007669"/>
    <property type="project" value="TreeGrafter"/>
</dbReference>
<dbReference type="PANTHER" id="PTHR46172:SF1">
    <property type="entry name" value="DNA POLYMERASE EPSILON SUBUNIT 3"/>
    <property type="match status" value="1"/>
</dbReference>
<accession>A0A0P5E708</accession>
<dbReference type="EMBL" id="GDIQ01026581">
    <property type="protein sequence ID" value="JAN68156.1"/>
    <property type="molecule type" value="Transcribed_RNA"/>
</dbReference>
<protein>
    <recommendedName>
        <fullName evidence="3">DNA polymerase epsilon subunit 3</fullName>
    </recommendedName>
</protein>
<feature type="region of interest" description="Disordered" evidence="4">
    <location>
        <begin position="119"/>
        <end position="158"/>
    </location>
</feature>
<dbReference type="GO" id="GO:0031507">
    <property type="term" value="P:heterochromatin formation"/>
    <property type="evidence" value="ECO:0007669"/>
    <property type="project" value="TreeGrafter"/>
</dbReference>
<evidence type="ECO:0000256" key="2">
    <source>
        <dbReference type="ARBA" id="ARBA00023242"/>
    </source>
</evidence>
<sequence>MAERPEDLNLPNSIVARIIKDSLPEGVNVSKEARTAIAKAASVFVLYCTSCSNNLAMRANRKIISGQDVLGAMADMEFERFIEPLQASLEGMLFLYNDKILHNFAFLVYKKVQKERKEAVAKRKQEKSDKKPEDIEEASDEGGENEKENEDEDGDESS</sequence>
<dbReference type="GO" id="GO:0006974">
    <property type="term" value="P:DNA damage response"/>
    <property type="evidence" value="ECO:0007669"/>
    <property type="project" value="TreeGrafter"/>
</dbReference>
<dbReference type="InterPro" id="IPR009072">
    <property type="entry name" value="Histone-fold"/>
</dbReference>
<feature type="compositionally biased region" description="Acidic residues" evidence="4">
    <location>
        <begin position="134"/>
        <end position="158"/>
    </location>
</feature>
<evidence type="ECO:0000256" key="4">
    <source>
        <dbReference type="SAM" id="MobiDB-lite"/>
    </source>
</evidence>
<dbReference type="Pfam" id="PF00808">
    <property type="entry name" value="CBFD_NFYB_HMF"/>
    <property type="match status" value="1"/>
</dbReference>
<evidence type="ECO:0000256" key="3">
    <source>
        <dbReference type="ARBA" id="ARBA00039793"/>
    </source>
</evidence>
<dbReference type="GO" id="GO:0008623">
    <property type="term" value="C:CHRAC"/>
    <property type="evidence" value="ECO:0007669"/>
    <property type="project" value="TreeGrafter"/>
</dbReference>
<dbReference type="InterPro" id="IPR003958">
    <property type="entry name" value="CBFA_NFYB_domain"/>
</dbReference>
<dbReference type="CDD" id="cd22928">
    <property type="entry name" value="HFD_POLE3_DPB4"/>
    <property type="match status" value="1"/>
</dbReference>
<dbReference type="InterPro" id="IPR051377">
    <property type="entry name" value="DNA_Pol-Epsilon_Subunit"/>
</dbReference>
<dbReference type="Gene3D" id="1.10.20.10">
    <property type="entry name" value="Histone, subunit A"/>
    <property type="match status" value="1"/>
</dbReference>
<dbReference type="SUPFAM" id="SSF47113">
    <property type="entry name" value="Histone-fold"/>
    <property type="match status" value="1"/>
</dbReference>
<dbReference type="GO" id="GO:0006272">
    <property type="term" value="P:leading strand elongation"/>
    <property type="evidence" value="ECO:0007669"/>
    <property type="project" value="TreeGrafter"/>
</dbReference>
<organism evidence="5">
    <name type="scientific">Daphnia magna</name>
    <dbReference type="NCBI Taxonomy" id="35525"/>
    <lineage>
        <taxon>Eukaryota</taxon>
        <taxon>Metazoa</taxon>
        <taxon>Ecdysozoa</taxon>
        <taxon>Arthropoda</taxon>
        <taxon>Crustacea</taxon>
        <taxon>Branchiopoda</taxon>
        <taxon>Diplostraca</taxon>
        <taxon>Cladocera</taxon>
        <taxon>Anomopoda</taxon>
        <taxon>Daphniidae</taxon>
        <taxon>Daphnia</taxon>
    </lineage>
</organism>
<dbReference type="GO" id="GO:0008622">
    <property type="term" value="C:epsilon DNA polymerase complex"/>
    <property type="evidence" value="ECO:0007669"/>
    <property type="project" value="TreeGrafter"/>
</dbReference>
<evidence type="ECO:0000256" key="1">
    <source>
        <dbReference type="ARBA" id="ARBA00004123"/>
    </source>
</evidence>